<dbReference type="InterPro" id="IPR050519">
    <property type="entry name" value="Glycosyltransf_28_UgtP"/>
</dbReference>
<evidence type="ECO:0000256" key="1">
    <source>
        <dbReference type="ARBA" id="ARBA00004370"/>
    </source>
</evidence>
<dbReference type="GO" id="GO:0009247">
    <property type="term" value="P:glycolipid biosynthetic process"/>
    <property type="evidence" value="ECO:0007669"/>
    <property type="project" value="InterPro"/>
</dbReference>
<evidence type="ECO:0000256" key="4">
    <source>
        <dbReference type="ARBA" id="ARBA00022679"/>
    </source>
</evidence>
<evidence type="ECO:0000256" key="2">
    <source>
        <dbReference type="ARBA" id="ARBA00006962"/>
    </source>
</evidence>
<proteinExistence type="inferred from homology"/>
<name>A0A6P1XXS7_9SPIR</name>
<dbReference type="PANTHER" id="PTHR43025:SF3">
    <property type="entry name" value="MONOGALACTOSYLDIACYLGLYCEROL SYNTHASE 1, CHLOROPLASTIC"/>
    <property type="match status" value="1"/>
</dbReference>
<evidence type="ECO:0000313" key="8">
    <source>
        <dbReference type="Proteomes" id="UP000464374"/>
    </source>
</evidence>
<evidence type="ECO:0000256" key="3">
    <source>
        <dbReference type="ARBA" id="ARBA00022676"/>
    </source>
</evidence>
<evidence type="ECO:0000259" key="5">
    <source>
        <dbReference type="Pfam" id="PF04101"/>
    </source>
</evidence>
<protein>
    <submittedName>
        <fullName evidence="7">Glycosyltransferase</fullName>
    </submittedName>
</protein>
<dbReference type="KEGG" id="trz:GWP43_01365"/>
<evidence type="ECO:0000313" key="7">
    <source>
        <dbReference type="EMBL" id="QHX42316.1"/>
    </source>
</evidence>
<dbReference type="AlphaFoldDB" id="A0A6P1XXS7"/>
<comment type="similarity">
    <text evidence="2">Belongs to the glycosyltransferase 28 family.</text>
</comment>
<dbReference type="RefSeq" id="WP_162662125.1">
    <property type="nucleotide sequence ID" value="NZ_CP048020.1"/>
</dbReference>
<organism evidence="7 8">
    <name type="scientific">Treponema vincentii</name>
    <dbReference type="NCBI Taxonomy" id="69710"/>
    <lineage>
        <taxon>Bacteria</taxon>
        <taxon>Pseudomonadati</taxon>
        <taxon>Spirochaetota</taxon>
        <taxon>Spirochaetia</taxon>
        <taxon>Spirochaetales</taxon>
        <taxon>Treponemataceae</taxon>
        <taxon>Treponema</taxon>
    </lineage>
</organism>
<dbReference type="GO" id="GO:0016758">
    <property type="term" value="F:hexosyltransferase activity"/>
    <property type="evidence" value="ECO:0007669"/>
    <property type="project" value="InterPro"/>
</dbReference>
<feature type="domain" description="Glycosyl transferase family 28 C-terminal" evidence="5">
    <location>
        <begin position="212"/>
        <end position="349"/>
    </location>
</feature>
<dbReference type="InterPro" id="IPR009695">
    <property type="entry name" value="Diacylglyc_glucosyltr_N"/>
</dbReference>
<dbReference type="PANTHER" id="PTHR43025">
    <property type="entry name" value="MONOGALACTOSYLDIACYLGLYCEROL SYNTHASE"/>
    <property type="match status" value="1"/>
</dbReference>
<sequence>MRQRIGFLYLKTGGGHISGANALVARLKEKYPDNAEYIPQNGFNSTNLVARIFCEKGYLATSNYFELGYVAFYQLTKSKTVLTFCKWLLRPFLVKNLITFLKTEKITKLVCLHEILIPLARIAINRVNPSIPLISIVMDPFTAHPLWFYEKDTELIVFSRKLQREAISYYGFKPEQVHQFPIMLSRNFDRRYTLDEKIAAKKKHGIPLDKKIVMVVGGGEGLKATLAIVNAFIFQRCPAHLIVICGKNKVLKTQLEILLKTTRIANIQVFGFVACMPDLINVSDCVITKGGPATVMETLSAGKPLILASYVRGQELGNMLYVVNNNLGWYIPKPRKIIKKVKEIIADDSLLASIEKKIDMMHIQNGLEPIADFIYQFQKSRNTEEE</sequence>
<dbReference type="InterPro" id="IPR007235">
    <property type="entry name" value="Glyco_trans_28_C"/>
</dbReference>
<dbReference type="Pfam" id="PF06925">
    <property type="entry name" value="MGDG_synth"/>
    <property type="match status" value="1"/>
</dbReference>
<keyword evidence="4 7" id="KW-0808">Transferase</keyword>
<dbReference type="SUPFAM" id="SSF53756">
    <property type="entry name" value="UDP-Glycosyltransferase/glycogen phosphorylase"/>
    <property type="match status" value="1"/>
</dbReference>
<gene>
    <name evidence="7" type="ORF">GWP43_01365</name>
</gene>
<dbReference type="GO" id="GO:0016020">
    <property type="term" value="C:membrane"/>
    <property type="evidence" value="ECO:0007669"/>
    <property type="project" value="UniProtKB-SubCell"/>
</dbReference>
<feature type="domain" description="Diacylglycerol glucosyltransferase N-terminal" evidence="6">
    <location>
        <begin position="16"/>
        <end position="180"/>
    </location>
</feature>
<reference evidence="7 8" key="1">
    <citation type="submission" date="2020-01" db="EMBL/GenBank/DDBJ databases">
        <title>Complete genome sequence of a human oral phylogroup 1 Treponema sp. strain ATCC 700766, originally isolated from periodontitis dental plaque.</title>
        <authorList>
            <person name="Chan Y."/>
            <person name="Huo Y.-B."/>
            <person name="Yu X.-L."/>
            <person name="Zeng H."/>
            <person name="Leung W.-K."/>
            <person name="Watt R.M."/>
        </authorList>
    </citation>
    <scope>NUCLEOTIDE SEQUENCE [LARGE SCALE GENOMIC DNA]</scope>
    <source>
        <strain evidence="7 8">OMZ 804</strain>
    </source>
</reference>
<accession>A0A6P1XXS7</accession>
<comment type="subcellular location">
    <subcellularLocation>
        <location evidence="1">Membrane</location>
    </subcellularLocation>
</comment>
<dbReference type="Gene3D" id="3.40.50.2000">
    <property type="entry name" value="Glycogen Phosphorylase B"/>
    <property type="match status" value="1"/>
</dbReference>
<dbReference type="Proteomes" id="UP000464374">
    <property type="component" value="Chromosome"/>
</dbReference>
<evidence type="ECO:0000259" key="6">
    <source>
        <dbReference type="Pfam" id="PF06925"/>
    </source>
</evidence>
<dbReference type="EMBL" id="CP048020">
    <property type="protein sequence ID" value="QHX42316.1"/>
    <property type="molecule type" value="Genomic_DNA"/>
</dbReference>
<dbReference type="Pfam" id="PF04101">
    <property type="entry name" value="Glyco_tran_28_C"/>
    <property type="match status" value="1"/>
</dbReference>
<keyword evidence="3" id="KW-0328">Glycosyltransferase</keyword>